<protein>
    <submittedName>
        <fullName evidence="1">Uncharacterized protein</fullName>
    </submittedName>
</protein>
<proteinExistence type="predicted"/>
<gene>
    <name evidence="1" type="ORF">GE061_017398</name>
</gene>
<dbReference type="InterPro" id="IPR001507">
    <property type="entry name" value="ZP_dom"/>
</dbReference>
<reference evidence="1" key="1">
    <citation type="journal article" date="2021" name="Mol. Ecol. Resour.">
        <title>Apolygus lucorum genome provides insights into omnivorousness and mesophyll feeding.</title>
        <authorList>
            <person name="Liu Y."/>
            <person name="Liu H."/>
            <person name="Wang H."/>
            <person name="Huang T."/>
            <person name="Liu B."/>
            <person name="Yang B."/>
            <person name="Yin L."/>
            <person name="Li B."/>
            <person name="Zhang Y."/>
            <person name="Zhang S."/>
            <person name="Jiang F."/>
            <person name="Zhang X."/>
            <person name="Ren Y."/>
            <person name="Wang B."/>
            <person name="Wang S."/>
            <person name="Lu Y."/>
            <person name="Wu K."/>
            <person name="Fan W."/>
            <person name="Wang G."/>
        </authorList>
    </citation>
    <scope>NUCLEOTIDE SEQUENCE</scope>
    <source>
        <strain evidence="1">12Hb</strain>
    </source>
</reference>
<sequence length="367" mass="40716">MMVYDWAAITFLILFLCFLTIDGVKNKISDVETDCDENVVNVTLHFENEFNGVIHVKGSDCLAVVGEKGQSSIFVQLLARKCFLRVYKELGTLWYTGALHVQMSETVLQATDPTVPIKCALDADMLTIKHNLKRTGRKMGGRNDEEETLGKAWLEVRGSAISTLATTNSLDVGEHTLLSVYTSLPGGMSARPVECKVEDGRGGVQALTDERGCTMDPQLLPSFKIVSPGHWATAFPAFSFPDSQLVHYKCILMICSGECPEFNCSEDINSTRGGRDFQDEAILDLVELYNSVEVTAPNIDFGYLRKEAQIQPQGLDENGWVCMSGPKVALVFATLGALFLAAVFATLLLLVRHRRRYLKRYQYGLYT</sequence>
<evidence type="ECO:0000313" key="1">
    <source>
        <dbReference type="EMBL" id="KAF6206172.1"/>
    </source>
</evidence>
<organism evidence="1 2">
    <name type="scientific">Apolygus lucorum</name>
    <name type="common">Small green plant bug</name>
    <name type="synonym">Lygocoris lucorum</name>
    <dbReference type="NCBI Taxonomy" id="248454"/>
    <lineage>
        <taxon>Eukaryota</taxon>
        <taxon>Metazoa</taxon>
        <taxon>Ecdysozoa</taxon>
        <taxon>Arthropoda</taxon>
        <taxon>Hexapoda</taxon>
        <taxon>Insecta</taxon>
        <taxon>Pterygota</taxon>
        <taxon>Neoptera</taxon>
        <taxon>Paraneoptera</taxon>
        <taxon>Hemiptera</taxon>
        <taxon>Heteroptera</taxon>
        <taxon>Panheteroptera</taxon>
        <taxon>Cimicomorpha</taxon>
        <taxon>Miridae</taxon>
        <taxon>Mirini</taxon>
        <taxon>Apolygus</taxon>
    </lineage>
</organism>
<name>A0A6A4JD64_APOLU</name>
<dbReference type="EMBL" id="WIXP02000008">
    <property type="protein sequence ID" value="KAF6206172.1"/>
    <property type="molecule type" value="Genomic_DNA"/>
</dbReference>
<dbReference type="AlphaFoldDB" id="A0A6A4JD64"/>
<comment type="caution">
    <text evidence="1">The sequence shown here is derived from an EMBL/GenBank/DDBJ whole genome shotgun (WGS) entry which is preliminary data.</text>
</comment>
<dbReference type="Proteomes" id="UP000466442">
    <property type="component" value="Unassembled WGS sequence"/>
</dbReference>
<dbReference type="PANTHER" id="PTHR46560:SF5">
    <property type="entry name" value="CYPHER, ISOFORM B"/>
    <property type="match status" value="1"/>
</dbReference>
<keyword evidence="2" id="KW-1185">Reference proteome</keyword>
<dbReference type="PROSITE" id="PS51034">
    <property type="entry name" value="ZP_2"/>
    <property type="match status" value="1"/>
</dbReference>
<accession>A0A6A4JD64</accession>
<dbReference type="OrthoDB" id="6351704at2759"/>
<dbReference type="SMART" id="SM00241">
    <property type="entry name" value="ZP"/>
    <property type="match status" value="1"/>
</dbReference>
<dbReference type="PANTHER" id="PTHR46560">
    <property type="entry name" value="CYPHER, ISOFORM B"/>
    <property type="match status" value="1"/>
</dbReference>
<evidence type="ECO:0000313" key="2">
    <source>
        <dbReference type="Proteomes" id="UP000466442"/>
    </source>
</evidence>